<gene>
    <name evidence="2" type="ORF">CVT25_005914</name>
</gene>
<dbReference type="OrthoDB" id="529205at2759"/>
<accession>A0A409VSU9</accession>
<dbReference type="InParanoid" id="A0A409VSU9"/>
<protein>
    <submittedName>
        <fullName evidence="2">Uncharacterized protein</fullName>
    </submittedName>
</protein>
<sequence>MHDNDPELLEKEKHRNLNRNLNDKTSTPHEHAPGWNELLASASEAAVKADRSDGGPQEMQTRTVEHLRARRSETDGESSTTAHYSRDTVSGPLSGATGKEEVIVKQGKVVVDMLGADVVLKGLKMNETMTPSEEDVKADRGEV</sequence>
<evidence type="ECO:0000313" key="3">
    <source>
        <dbReference type="Proteomes" id="UP000283269"/>
    </source>
</evidence>
<dbReference type="Proteomes" id="UP000283269">
    <property type="component" value="Unassembled WGS sequence"/>
</dbReference>
<dbReference type="EMBL" id="NHYD01003937">
    <property type="protein sequence ID" value="PPQ69313.1"/>
    <property type="molecule type" value="Genomic_DNA"/>
</dbReference>
<evidence type="ECO:0000256" key="1">
    <source>
        <dbReference type="SAM" id="MobiDB-lite"/>
    </source>
</evidence>
<evidence type="ECO:0000313" key="2">
    <source>
        <dbReference type="EMBL" id="PPQ69313.1"/>
    </source>
</evidence>
<keyword evidence="3" id="KW-1185">Reference proteome</keyword>
<organism evidence="2 3">
    <name type="scientific">Psilocybe cyanescens</name>
    <dbReference type="NCBI Taxonomy" id="93625"/>
    <lineage>
        <taxon>Eukaryota</taxon>
        <taxon>Fungi</taxon>
        <taxon>Dikarya</taxon>
        <taxon>Basidiomycota</taxon>
        <taxon>Agaricomycotina</taxon>
        <taxon>Agaricomycetes</taxon>
        <taxon>Agaricomycetidae</taxon>
        <taxon>Agaricales</taxon>
        <taxon>Agaricineae</taxon>
        <taxon>Strophariaceae</taxon>
        <taxon>Psilocybe</taxon>
    </lineage>
</organism>
<reference evidence="2 3" key="1">
    <citation type="journal article" date="2018" name="Evol. Lett.">
        <title>Horizontal gene cluster transfer increased hallucinogenic mushroom diversity.</title>
        <authorList>
            <person name="Reynolds H.T."/>
            <person name="Vijayakumar V."/>
            <person name="Gluck-Thaler E."/>
            <person name="Korotkin H.B."/>
            <person name="Matheny P.B."/>
            <person name="Slot J.C."/>
        </authorList>
    </citation>
    <scope>NUCLEOTIDE SEQUENCE [LARGE SCALE GENOMIC DNA]</scope>
    <source>
        <strain evidence="2 3">2631</strain>
    </source>
</reference>
<feature type="region of interest" description="Disordered" evidence="1">
    <location>
        <begin position="1"/>
        <end position="95"/>
    </location>
</feature>
<feature type="compositionally biased region" description="Basic and acidic residues" evidence="1">
    <location>
        <begin position="63"/>
        <end position="74"/>
    </location>
</feature>
<name>A0A409VSU9_PSICY</name>
<dbReference type="STRING" id="93625.A0A409VSU9"/>
<proteinExistence type="predicted"/>
<comment type="caution">
    <text evidence="2">The sequence shown here is derived from an EMBL/GenBank/DDBJ whole genome shotgun (WGS) entry which is preliminary data.</text>
</comment>
<feature type="compositionally biased region" description="Basic and acidic residues" evidence="1">
    <location>
        <begin position="1"/>
        <end position="15"/>
    </location>
</feature>
<dbReference type="AlphaFoldDB" id="A0A409VSU9"/>